<dbReference type="EMBL" id="FSRA01000001">
    <property type="protein sequence ID" value="SIO11346.1"/>
    <property type="molecule type" value="Genomic_DNA"/>
</dbReference>
<dbReference type="STRING" id="536979.SAMN04488055_2992"/>
<gene>
    <name evidence="1" type="ORF">SAMN04488055_2992</name>
</gene>
<keyword evidence="2" id="KW-1185">Reference proteome</keyword>
<dbReference type="AlphaFoldDB" id="A0A1N6GV06"/>
<sequence>MEARCIRCSNIVQSHKKISESRCKCGGQLQRMRFIRLIEGMHPLGKEHNLQLNGKLCYGTYRSVYGNFIIDKVNNIFTKINMP</sequence>
<evidence type="ECO:0000313" key="2">
    <source>
        <dbReference type="Proteomes" id="UP000185003"/>
    </source>
</evidence>
<dbReference type="Proteomes" id="UP000185003">
    <property type="component" value="Unassembled WGS sequence"/>
</dbReference>
<evidence type="ECO:0000313" key="1">
    <source>
        <dbReference type="EMBL" id="SIO11346.1"/>
    </source>
</evidence>
<organism evidence="1 2">
    <name type="scientific">Chitinophaga niabensis</name>
    <dbReference type="NCBI Taxonomy" id="536979"/>
    <lineage>
        <taxon>Bacteria</taxon>
        <taxon>Pseudomonadati</taxon>
        <taxon>Bacteroidota</taxon>
        <taxon>Chitinophagia</taxon>
        <taxon>Chitinophagales</taxon>
        <taxon>Chitinophagaceae</taxon>
        <taxon>Chitinophaga</taxon>
    </lineage>
</organism>
<protein>
    <submittedName>
        <fullName evidence="1">Uncharacterized protein</fullName>
    </submittedName>
</protein>
<proteinExistence type="predicted"/>
<accession>A0A1N6GV06</accession>
<reference evidence="1 2" key="1">
    <citation type="submission" date="2016-11" db="EMBL/GenBank/DDBJ databases">
        <authorList>
            <person name="Jaros S."/>
            <person name="Januszkiewicz K."/>
            <person name="Wedrychowicz H."/>
        </authorList>
    </citation>
    <scope>NUCLEOTIDE SEQUENCE [LARGE SCALE GENOMIC DNA]</scope>
    <source>
        <strain evidence="1 2">DSM 24787</strain>
    </source>
</reference>
<name>A0A1N6GV06_9BACT</name>